<name>A0ABN3AV15_9MICC</name>
<evidence type="ECO:0000313" key="2">
    <source>
        <dbReference type="Proteomes" id="UP001500974"/>
    </source>
</evidence>
<protein>
    <recommendedName>
        <fullName evidence="3">SH3 domain-containing protein</fullName>
    </recommendedName>
</protein>
<comment type="caution">
    <text evidence="1">The sequence shown here is derived from an EMBL/GenBank/DDBJ whole genome shotgun (WGS) entry which is preliminary data.</text>
</comment>
<gene>
    <name evidence="1" type="ORF">GCM10009784_15150</name>
</gene>
<organism evidence="1 2">
    <name type="scientific">Arthrobacter parietis</name>
    <dbReference type="NCBI Taxonomy" id="271434"/>
    <lineage>
        <taxon>Bacteria</taxon>
        <taxon>Bacillati</taxon>
        <taxon>Actinomycetota</taxon>
        <taxon>Actinomycetes</taxon>
        <taxon>Micrococcales</taxon>
        <taxon>Micrococcaceae</taxon>
        <taxon>Arthrobacter</taxon>
    </lineage>
</organism>
<sequence length="177" mass="18974">MNTRTDFDPARLQAMRHMLVEHAGGSDAGAANSELKSISTRGKVLLAGTIMTGSLAVGGGALAISGTGWFDIPCEEAVDGQCYPVLPQTPDWPENEFGQTYGMQVGEEYPDLVRVIATNGKMGYIYAEELQPVELSSPEDVAAWKESVAGTVEVATVYQNDGKTVIGEFITGDWRNL</sequence>
<proteinExistence type="predicted"/>
<evidence type="ECO:0000313" key="1">
    <source>
        <dbReference type="EMBL" id="GAA2174904.1"/>
    </source>
</evidence>
<dbReference type="Proteomes" id="UP001500974">
    <property type="component" value="Unassembled WGS sequence"/>
</dbReference>
<accession>A0ABN3AV15</accession>
<keyword evidence="2" id="KW-1185">Reference proteome</keyword>
<dbReference type="EMBL" id="BAAAON010000001">
    <property type="protein sequence ID" value="GAA2174904.1"/>
    <property type="molecule type" value="Genomic_DNA"/>
</dbReference>
<reference evidence="1 2" key="1">
    <citation type="journal article" date="2019" name="Int. J. Syst. Evol. Microbiol.">
        <title>The Global Catalogue of Microorganisms (GCM) 10K type strain sequencing project: providing services to taxonomists for standard genome sequencing and annotation.</title>
        <authorList>
            <consortium name="The Broad Institute Genomics Platform"/>
            <consortium name="The Broad Institute Genome Sequencing Center for Infectious Disease"/>
            <person name="Wu L."/>
            <person name="Ma J."/>
        </authorList>
    </citation>
    <scope>NUCLEOTIDE SEQUENCE [LARGE SCALE GENOMIC DNA]</scope>
    <source>
        <strain evidence="1 2">JCM 14917</strain>
    </source>
</reference>
<evidence type="ECO:0008006" key="3">
    <source>
        <dbReference type="Google" id="ProtNLM"/>
    </source>
</evidence>
<dbReference type="RefSeq" id="WP_277359660.1">
    <property type="nucleotide sequence ID" value="NZ_BAAAON010000001.1"/>
</dbReference>